<reference evidence="2 3" key="2">
    <citation type="journal article" date="2011" name="J. Bacteriol.">
        <title>Complete genome sequences for the anaerobic, extremely thermophilic plant biomass-degrading bacteria Caldicellulosiruptor hydrothermalis, Caldicellulosiruptor kristjanssonii, Caldicellulosiruptor kronotskyensis, Caldicellulosiruptor owensenis, and Caldicellulosiruptor lactoaceticus.</title>
        <authorList>
            <person name="Blumer-Schuette S.E."/>
            <person name="Ozdemir I."/>
            <person name="Mistry D."/>
            <person name="Lucas S."/>
            <person name="Lapidus A."/>
            <person name="Cheng J.F."/>
            <person name="Goodwin L.A."/>
            <person name="Pitluck S."/>
            <person name="Land M.L."/>
            <person name="Hauser L.J."/>
            <person name="Woyke T."/>
            <person name="Mikhailova N."/>
            <person name="Pati A."/>
            <person name="Kyrpides N.C."/>
            <person name="Ivanova N."/>
            <person name="Detter J.C."/>
            <person name="Walston-Davenport K."/>
            <person name="Han S."/>
            <person name="Adams M.W."/>
            <person name="Kelly R.M."/>
        </authorList>
    </citation>
    <scope>NUCLEOTIDE SEQUENCE [LARGE SCALE GENOMIC DNA]</scope>
    <source>
        <strain evidence="3">DSM 18902 / VKM B-2412 / 2002</strain>
    </source>
</reference>
<evidence type="ECO:0000256" key="1">
    <source>
        <dbReference type="SAM" id="Phobius"/>
    </source>
</evidence>
<accession>E4SHI8</accession>
<gene>
    <name evidence="2" type="ordered locus">Calkro_2392</name>
</gene>
<dbReference type="RefSeq" id="WP_013431283.1">
    <property type="nucleotide sequence ID" value="NC_014720.1"/>
</dbReference>
<dbReference type="EMBL" id="CP002330">
    <property type="protein sequence ID" value="ADQ47213.1"/>
    <property type="molecule type" value="Genomic_DNA"/>
</dbReference>
<protein>
    <submittedName>
        <fullName evidence="2">Uncharacterized protein</fullName>
    </submittedName>
</protein>
<name>E4SHI8_CALK2</name>
<dbReference type="AlphaFoldDB" id="E4SHI8"/>
<evidence type="ECO:0000313" key="3">
    <source>
        <dbReference type="Proteomes" id="UP000006835"/>
    </source>
</evidence>
<dbReference type="KEGG" id="ckn:Calkro_2392"/>
<reference key="1">
    <citation type="submission" date="2010-11" db="EMBL/GenBank/DDBJ databases">
        <title>Complete sequence of Caldicellulosiruptor kronotskyensis 2002.</title>
        <authorList>
            <consortium name="US DOE Joint Genome Institute"/>
            <person name="Lucas S."/>
            <person name="Copeland A."/>
            <person name="Lapidus A."/>
            <person name="Cheng J.-F."/>
            <person name="Bruce D."/>
            <person name="Goodwin L."/>
            <person name="Pitluck S."/>
            <person name="Davenport K."/>
            <person name="Detter J.C."/>
            <person name="Han C."/>
            <person name="Tapia R."/>
            <person name="Land M."/>
            <person name="Hauser L."/>
            <person name="Jeffries C."/>
            <person name="Kyrpides N."/>
            <person name="Ivanova N."/>
            <person name="Mikhailova N."/>
            <person name="Blumer-Schuette S.E."/>
            <person name="Kelly R.M."/>
            <person name="Woyke T."/>
        </authorList>
    </citation>
    <scope>NUCLEOTIDE SEQUENCE</scope>
    <source>
        <strain>2002</strain>
    </source>
</reference>
<dbReference type="InterPro" id="IPR043751">
    <property type="entry name" value="DUF5696"/>
</dbReference>
<organism evidence="2 3">
    <name type="scientific">Caldicellulosiruptor kronotskyensis (strain DSM 18902 / VKM B-2412 / 2002)</name>
    <dbReference type="NCBI Taxonomy" id="632348"/>
    <lineage>
        <taxon>Bacteria</taxon>
        <taxon>Bacillati</taxon>
        <taxon>Bacillota</taxon>
        <taxon>Bacillota incertae sedis</taxon>
        <taxon>Caldicellulosiruptorales</taxon>
        <taxon>Caldicellulosiruptoraceae</taxon>
        <taxon>Caldicellulosiruptor</taxon>
    </lineage>
</organism>
<feature type="transmembrane region" description="Helical" evidence="1">
    <location>
        <begin position="12"/>
        <end position="31"/>
    </location>
</feature>
<dbReference type="HOGENOM" id="CLU_014011_0_0_9"/>
<keyword evidence="1" id="KW-0812">Transmembrane</keyword>
<sequence length="733" mass="84910">MFDLKKYKLIRIIGIIFAIIITQILSFQKIYADSEISFQKIATNDRLELYVNKKYGYFKVLDKKTNIVWLSNPENWKEDTVAAGSMKTQLASQLVLKYAFMESYAIQTSNSYVSSAMKRGLKIKPIKNGYIATYSFKKEGFVIPVAVTISNDYLNIEVLVNQIKELKKEKYRLVSIMLLPFFGAASKSDKGYIVVPDGCGAVINFNNKKGEEEYSQRVYGPDYALIREPNTYVTQYARLPVFGMNKNDSGFLAVVTNGDSKAIINAYTSGVRTNFNQVFSEFIIREQDSVTFREKQWNEKTFNIFEENIPNQTKYSIRYYFLDKNKSDYIAMAEKYREYLIKEKGLKKEDQQKLPLYIELYGGMKKTKYIVGLPRNVTIPLTTFDDAIEISKRLKNIGIKDIVVKYTGWYENGVYYNLPISPKPEKVLGGWTGFRKMIDYFNRNNIKAYFDVDFVTFRKGSLFYPLNVVATKSLRKMPAKLIRYSPATCYADDDYPLLFMVSPSYVTKFVDKFIGSKHAEIKNISISTISKMLYSDFGSKQINRLKTEEIFTNLVEKVTKQYNVLLTSPNGYLIPKGNEIIDVPISSSKFAIEDYEIPFYQMVLRGYIPYSTPAINDYTNDWMVLLKTLETGSFLKFTWTARNEDELKETMCDFLYSSNYRMWLNDVKSMYRKIYPVLQQINNKKFLEHKVLKAGLVYVKFDGGVEILLNYTSSDQKVGNTVVKARDFKVIKR</sequence>
<keyword evidence="1" id="KW-0472">Membrane</keyword>
<dbReference type="Proteomes" id="UP000006835">
    <property type="component" value="Chromosome"/>
</dbReference>
<dbReference type="OrthoDB" id="9793135at2"/>
<dbReference type="Pfam" id="PF18952">
    <property type="entry name" value="DUF5696"/>
    <property type="match status" value="1"/>
</dbReference>
<keyword evidence="3" id="KW-1185">Reference proteome</keyword>
<dbReference type="PATRIC" id="fig|632348.3.peg.2518"/>
<keyword evidence="1" id="KW-1133">Transmembrane helix</keyword>
<proteinExistence type="predicted"/>
<evidence type="ECO:0000313" key="2">
    <source>
        <dbReference type="EMBL" id="ADQ47213.1"/>
    </source>
</evidence>